<dbReference type="Gene3D" id="3.20.20.80">
    <property type="entry name" value="Glycosidases"/>
    <property type="match status" value="2"/>
</dbReference>
<dbReference type="GeneID" id="34556931"/>
<dbReference type="SUPFAM" id="SSF51445">
    <property type="entry name" value="(Trans)glycosidases"/>
    <property type="match status" value="1"/>
</dbReference>
<dbReference type="OrthoDB" id="10070917at2759"/>
<keyword evidence="2" id="KW-0326">Glycosidase</keyword>
<dbReference type="STRING" id="1209926.A0A1G4BHR9"/>
<dbReference type="GO" id="GO:0004553">
    <property type="term" value="F:hydrolase activity, hydrolyzing O-glycosyl compounds"/>
    <property type="evidence" value="ECO:0007669"/>
    <property type="project" value="InterPro"/>
</dbReference>
<name>A0A1G4BHR9_9PEZI</name>
<protein>
    <submittedName>
        <fullName evidence="4">Alpha-xylosidase</fullName>
    </submittedName>
</protein>
<dbReference type="InterPro" id="IPR017853">
    <property type="entry name" value="GH"/>
</dbReference>
<dbReference type="RefSeq" id="XP_022478086.1">
    <property type="nucleotide sequence ID" value="XM_022615421.1"/>
</dbReference>
<evidence type="ECO:0000259" key="3">
    <source>
        <dbReference type="Pfam" id="PF01055"/>
    </source>
</evidence>
<dbReference type="InterPro" id="IPR051816">
    <property type="entry name" value="Glycosyl_Hydrolase_31"/>
</dbReference>
<proteinExistence type="inferred from homology"/>
<dbReference type="EMBL" id="MJBS01000023">
    <property type="protein sequence ID" value="OHF00944.1"/>
    <property type="molecule type" value="Genomic_DNA"/>
</dbReference>
<dbReference type="PANTHER" id="PTHR43863:SF2">
    <property type="entry name" value="MALTASE-GLUCOAMYLASE"/>
    <property type="match status" value="1"/>
</dbReference>
<evidence type="ECO:0000256" key="1">
    <source>
        <dbReference type="ARBA" id="ARBA00007806"/>
    </source>
</evidence>
<dbReference type="AlphaFoldDB" id="A0A1G4BHR9"/>
<accession>A0A1G4BHR9</accession>
<keyword evidence="2" id="KW-0378">Hydrolase</keyword>
<keyword evidence="5" id="KW-1185">Reference proteome</keyword>
<dbReference type="Proteomes" id="UP000176998">
    <property type="component" value="Unassembled WGS sequence"/>
</dbReference>
<dbReference type="Gene3D" id="2.60.40.1760">
    <property type="entry name" value="glycosyl hydrolase (family 31)"/>
    <property type="match status" value="1"/>
</dbReference>
<organism evidence="4 5">
    <name type="scientific">Colletotrichum orchidophilum</name>
    <dbReference type="NCBI Taxonomy" id="1209926"/>
    <lineage>
        <taxon>Eukaryota</taxon>
        <taxon>Fungi</taxon>
        <taxon>Dikarya</taxon>
        <taxon>Ascomycota</taxon>
        <taxon>Pezizomycotina</taxon>
        <taxon>Sordariomycetes</taxon>
        <taxon>Hypocreomycetidae</taxon>
        <taxon>Glomerellales</taxon>
        <taxon>Glomerellaceae</taxon>
        <taxon>Colletotrichum</taxon>
    </lineage>
</organism>
<evidence type="ECO:0000313" key="5">
    <source>
        <dbReference type="Proteomes" id="UP000176998"/>
    </source>
</evidence>
<comment type="caution">
    <text evidence="4">The sequence shown here is derived from an EMBL/GenBank/DDBJ whole genome shotgun (WGS) entry which is preliminary data.</text>
</comment>
<dbReference type="PANTHER" id="PTHR43863">
    <property type="entry name" value="HYDROLASE, PUTATIVE (AFU_ORTHOLOGUE AFUA_1G03140)-RELATED"/>
    <property type="match status" value="1"/>
</dbReference>
<dbReference type="InterPro" id="IPR000322">
    <property type="entry name" value="Glyco_hydro_31_TIM"/>
</dbReference>
<sequence>MKALDFELAHRNSQASMPFALSSLGYGILQKNPSIALLVFGKNTAFFGAYSTNILNLWVVVANTPAWACSSEKSGARANFEFKDYAVYYDPTSPRAHEHVWNKAKQNYFSKGIRTFWFDQAEPKYSAHDFGNYRYFLDPSLYGNIVNLFCCAWTGGQKHSALVCSGDVASSWGCFRNQLAAGLRMGMVGLTCWMIEIGGLYGTPSYL</sequence>
<comment type="similarity">
    <text evidence="1 2">Belongs to the glycosyl hydrolase 31 family.</text>
</comment>
<gene>
    <name evidence="4" type="ORF">CORC01_03772</name>
</gene>
<evidence type="ECO:0000256" key="2">
    <source>
        <dbReference type="RuleBase" id="RU361185"/>
    </source>
</evidence>
<dbReference type="Pfam" id="PF01055">
    <property type="entry name" value="Glyco_hydro_31_2nd"/>
    <property type="match status" value="1"/>
</dbReference>
<feature type="domain" description="Glycoside hydrolase family 31 TIM barrel" evidence="3">
    <location>
        <begin position="153"/>
        <end position="200"/>
    </location>
</feature>
<dbReference type="GO" id="GO:0005975">
    <property type="term" value="P:carbohydrate metabolic process"/>
    <property type="evidence" value="ECO:0007669"/>
    <property type="project" value="InterPro"/>
</dbReference>
<reference evidence="4 5" key="1">
    <citation type="submission" date="2016-09" db="EMBL/GenBank/DDBJ databases">
        <authorList>
            <person name="Capua I."/>
            <person name="De Benedictis P."/>
            <person name="Joannis T."/>
            <person name="Lombin L.H."/>
            <person name="Cattoli G."/>
        </authorList>
    </citation>
    <scope>NUCLEOTIDE SEQUENCE [LARGE SCALE GENOMIC DNA]</scope>
    <source>
        <strain evidence="4 5">IMI 309357</strain>
    </source>
</reference>
<evidence type="ECO:0000313" key="4">
    <source>
        <dbReference type="EMBL" id="OHF00944.1"/>
    </source>
</evidence>